<sequence>MGQIPDCDELVTSLLEAPLTTPQREALAGLHAGDEELDAGPMDEERLQGIVGVNSFGDEFSDLASAFALPGQPEPVGHLGLWPSFSMLNHSCAANAVNFVLGRSMAVFAARSIPQGSEVLINYLGRSALRPVAERQEALAAGYSFSCDCDRCRAEMLLGVQGHSGPLDCIQKLLSRCDARTEALCQPAPPPPALLEEVRADAAALHAALSGLGPAEAAWLRASCYDLLSQHTAAAEAMGAGGEAEEALGAQLGAVEAVTPHSDLHLFLAVKRLSLLQTRQGPDSQEAQEQMGRCVAAVRGRYGAGLSDGTALRLLQGVVRGLEQVVV</sequence>
<reference evidence="2" key="1">
    <citation type="journal article" date="2020" name="bioRxiv">
        <title>Comparative genomics of Chlamydomonas.</title>
        <authorList>
            <person name="Craig R.J."/>
            <person name="Hasan A.R."/>
            <person name="Ness R.W."/>
            <person name="Keightley P.D."/>
        </authorList>
    </citation>
    <scope>NUCLEOTIDE SEQUENCE</scope>
    <source>
        <strain evidence="2">CCAP 11/70</strain>
    </source>
</reference>
<organism evidence="2 3">
    <name type="scientific">Edaphochlamys debaryana</name>
    <dbReference type="NCBI Taxonomy" id="47281"/>
    <lineage>
        <taxon>Eukaryota</taxon>
        <taxon>Viridiplantae</taxon>
        <taxon>Chlorophyta</taxon>
        <taxon>core chlorophytes</taxon>
        <taxon>Chlorophyceae</taxon>
        <taxon>CS clade</taxon>
        <taxon>Chlamydomonadales</taxon>
        <taxon>Chlamydomonadales incertae sedis</taxon>
        <taxon>Edaphochlamys</taxon>
    </lineage>
</organism>
<feature type="domain" description="SET" evidence="1">
    <location>
        <begin position="80"/>
        <end position="123"/>
    </location>
</feature>
<dbReference type="InterPro" id="IPR046341">
    <property type="entry name" value="SET_dom_sf"/>
</dbReference>
<dbReference type="CDD" id="cd20071">
    <property type="entry name" value="SET_SMYD"/>
    <property type="match status" value="1"/>
</dbReference>
<evidence type="ECO:0000259" key="1">
    <source>
        <dbReference type="Pfam" id="PF00856"/>
    </source>
</evidence>
<dbReference type="SUPFAM" id="SSF82199">
    <property type="entry name" value="SET domain"/>
    <property type="match status" value="1"/>
</dbReference>
<proteinExistence type="predicted"/>
<gene>
    <name evidence="2" type="ORF">HYH03_012413</name>
</gene>
<evidence type="ECO:0000313" key="2">
    <source>
        <dbReference type="EMBL" id="KAG2489187.1"/>
    </source>
</evidence>
<dbReference type="OrthoDB" id="265717at2759"/>
<dbReference type="EMBL" id="JAEHOE010000076">
    <property type="protein sequence ID" value="KAG2489187.1"/>
    <property type="molecule type" value="Genomic_DNA"/>
</dbReference>
<keyword evidence="3" id="KW-1185">Reference proteome</keyword>
<dbReference type="PANTHER" id="PTHR47643">
    <property type="entry name" value="TPR DOMAIN PROTEIN (AFU_ORTHOLOGUE AFUA_5G12710)"/>
    <property type="match status" value="1"/>
</dbReference>
<evidence type="ECO:0000313" key="3">
    <source>
        <dbReference type="Proteomes" id="UP000612055"/>
    </source>
</evidence>
<dbReference type="InterPro" id="IPR053209">
    <property type="entry name" value="Gramillin-biosynth_MTr"/>
</dbReference>
<comment type="caution">
    <text evidence="2">The sequence shown here is derived from an EMBL/GenBank/DDBJ whole genome shotgun (WGS) entry which is preliminary data.</text>
</comment>
<dbReference type="InterPro" id="IPR001214">
    <property type="entry name" value="SET_dom"/>
</dbReference>
<protein>
    <recommendedName>
        <fullName evidence="1">SET domain-containing protein</fullName>
    </recommendedName>
</protein>
<accession>A0A835XT40</accession>
<dbReference type="Pfam" id="PF00856">
    <property type="entry name" value="SET"/>
    <property type="match status" value="1"/>
</dbReference>
<dbReference type="PANTHER" id="PTHR47643:SF2">
    <property type="entry name" value="TPR DOMAIN PROTEIN (AFU_ORTHOLOGUE AFUA_5G12710)"/>
    <property type="match status" value="1"/>
</dbReference>
<dbReference type="Gene3D" id="2.170.270.10">
    <property type="entry name" value="SET domain"/>
    <property type="match status" value="1"/>
</dbReference>
<dbReference type="Proteomes" id="UP000612055">
    <property type="component" value="Unassembled WGS sequence"/>
</dbReference>
<name>A0A835XT40_9CHLO</name>
<dbReference type="AlphaFoldDB" id="A0A835XT40"/>